<evidence type="ECO:0000256" key="15">
    <source>
        <dbReference type="RuleBase" id="RU003692"/>
    </source>
</evidence>
<dbReference type="InterPro" id="IPR004099">
    <property type="entry name" value="Pyr_nucl-diS_OxRdtase_dimer"/>
</dbReference>
<dbReference type="PRINTS" id="PR00368">
    <property type="entry name" value="FADPNR"/>
</dbReference>
<evidence type="ECO:0000256" key="9">
    <source>
        <dbReference type="ARBA" id="ARBA00023157"/>
    </source>
</evidence>
<dbReference type="InterPro" id="IPR012999">
    <property type="entry name" value="Pyr_OxRdtase_I_AS"/>
</dbReference>
<feature type="domain" description="Pyridine nucleotide-disulphide oxidoreductase dimerisation" evidence="16">
    <location>
        <begin position="346"/>
        <end position="454"/>
    </location>
</feature>
<feature type="binding site" evidence="13">
    <location>
        <position position="311"/>
    </location>
    <ligand>
        <name>FAD</name>
        <dbReference type="ChEBI" id="CHEBI:57692"/>
    </ligand>
</feature>
<dbReference type="GO" id="GO:0050660">
    <property type="term" value="F:flavin adenine dinucleotide binding"/>
    <property type="evidence" value="ECO:0007669"/>
    <property type="project" value="InterPro"/>
</dbReference>
<feature type="binding site" evidence="13">
    <location>
        <position position="52"/>
    </location>
    <ligand>
        <name>FAD</name>
        <dbReference type="ChEBI" id="CHEBI:57692"/>
    </ligand>
</feature>
<dbReference type="InterPro" id="IPR006258">
    <property type="entry name" value="Lipoamide_DH"/>
</dbReference>
<proteinExistence type="inferred from homology"/>
<dbReference type="GO" id="GO:0006103">
    <property type="term" value="P:2-oxoglutarate metabolic process"/>
    <property type="evidence" value="ECO:0007669"/>
    <property type="project" value="TreeGrafter"/>
</dbReference>
<evidence type="ECO:0000256" key="6">
    <source>
        <dbReference type="ARBA" id="ARBA00022827"/>
    </source>
</evidence>
<dbReference type="NCBIfam" id="TIGR01350">
    <property type="entry name" value="lipoamide_DH"/>
    <property type="match status" value="1"/>
</dbReference>
<keyword evidence="9" id="KW-1015">Disulfide bond</keyword>
<dbReference type="PIRSF" id="PIRSF000350">
    <property type="entry name" value="Mercury_reductase_MerA"/>
    <property type="match status" value="1"/>
</dbReference>
<evidence type="ECO:0000256" key="4">
    <source>
        <dbReference type="ARBA" id="ARBA00022490"/>
    </source>
</evidence>
<accession>A0A538SSL2</accession>
<feature type="disulfide bond" description="Redox-active" evidence="14">
    <location>
        <begin position="43"/>
        <end position="48"/>
    </location>
</feature>
<evidence type="ECO:0000256" key="3">
    <source>
        <dbReference type="ARBA" id="ARBA00012608"/>
    </source>
</evidence>
<feature type="binding site" evidence="13">
    <location>
        <begin position="181"/>
        <end position="188"/>
    </location>
    <ligand>
        <name>NAD(+)</name>
        <dbReference type="ChEBI" id="CHEBI:57540"/>
    </ligand>
</feature>
<dbReference type="EMBL" id="VBOU01000074">
    <property type="protein sequence ID" value="TMQ54378.1"/>
    <property type="molecule type" value="Genomic_DNA"/>
</dbReference>
<dbReference type="SUPFAM" id="SSF55424">
    <property type="entry name" value="FAD/NAD-linked reductases, dimerisation (C-terminal) domain"/>
    <property type="match status" value="1"/>
</dbReference>
<dbReference type="FunFam" id="3.30.390.30:FF:000001">
    <property type="entry name" value="Dihydrolipoyl dehydrogenase"/>
    <property type="match status" value="1"/>
</dbReference>
<dbReference type="GO" id="GO:0004148">
    <property type="term" value="F:dihydrolipoyl dehydrogenase (NADH) activity"/>
    <property type="evidence" value="ECO:0007669"/>
    <property type="project" value="UniProtKB-EC"/>
</dbReference>
<dbReference type="InterPro" id="IPR001100">
    <property type="entry name" value="Pyr_nuc-diS_OxRdtase"/>
</dbReference>
<evidence type="ECO:0000256" key="1">
    <source>
        <dbReference type="ARBA" id="ARBA00004496"/>
    </source>
</evidence>
<evidence type="ECO:0000313" key="18">
    <source>
        <dbReference type="EMBL" id="TMQ54378.1"/>
    </source>
</evidence>
<evidence type="ECO:0000256" key="11">
    <source>
        <dbReference type="ARBA" id="ARBA00049187"/>
    </source>
</evidence>
<feature type="binding site" evidence="13">
    <location>
        <position position="271"/>
    </location>
    <ligand>
        <name>NAD(+)</name>
        <dbReference type="ChEBI" id="CHEBI:57540"/>
    </ligand>
</feature>
<comment type="similarity">
    <text evidence="2 15">Belongs to the class-I pyridine nucleotide-disulfide oxidoreductase family.</text>
</comment>
<evidence type="ECO:0000256" key="12">
    <source>
        <dbReference type="PIRSR" id="PIRSR000350-2"/>
    </source>
</evidence>
<keyword evidence="4" id="KW-0963">Cytoplasm</keyword>
<keyword evidence="10 15" id="KW-0676">Redox-active center</keyword>
<dbReference type="AlphaFoldDB" id="A0A538SSL2"/>
<dbReference type="InterPro" id="IPR016156">
    <property type="entry name" value="FAD/NAD-linked_Rdtase_dimer_sf"/>
</dbReference>
<dbReference type="PROSITE" id="PS00076">
    <property type="entry name" value="PYRIDINE_REDOX_1"/>
    <property type="match status" value="1"/>
</dbReference>
<comment type="catalytic activity">
    <reaction evidence="11 15">
        <text>N(6)-[(R)-dihydrolipoyl]-L-lysyl-[protein] + NAD(+) = N(6)-[(R)-lipoyl]-L-lysyl-[protein] + NADH + H(+)</text>
        <dbReference type="Rhea" id="RHEA:15045"/>
        <dbReference type="Rhea" id="RHEA-COMP:10474"/>
        <dbReference type="Rhea" id="RHEA-COMP:10475"/>
        <dbReference type="ChEBI" id="CHEBI:15378"/>
        <dbReference type="ChEBI" id="CHEBI:57540"/>
        <dbReference type="ChEBI" id="CHEBI:57945"/>
        <dbReference type="ChEBI" id="CHEBI:83099"/>
        <dbReference type="ChEBI" id="CHEBI:83100"/>
        <dbReference type="EC" id="1.8.1.4"/>
    </reaction>
</comment>
<dbReference type="PANTHER" id="PTHR22912">
    <property type="entry name" value="DISULFIDE OXIDOREDUCTASE"/>
    <property type="match status" value="1"/>
</dbReference>
<dbReference type="Pfam" id="PF07992">
    <property type="entry name" value="Pyr_redox_2"/>
    <property type="match status" value="1"/>
</dbReference>
<organism evidence="18 19">
    <name type="scientific">Eiseniibacteriota bacterium</name>
    <dbReference type="NCBI Taxonomy" id="2212470"/>
    <lineage>
        <taxon>Bacteria</taxon>
        <taxon>Candidatus Eiseniibacteriota</taxon>
    </lineage>
</organism>
<dbReference type="InterPro" id="IPR036188">
    <property type="entry name" value="FAD/NAD-bd_sf"/>
</dbReference>
<dbReference type="EC" id="1.8.1.4" evidence="3 15"/>
<dbReference type="Pfam" id="PF02852">
    <property type="entry name" value="Pyr_redox_dim"/>
    <property type="match status" value="1"/>
</dbReference>
<dbReference type="PANTHER" id="PTHR22912:SF217">
    <property type="entry name" value="DIHYDROLIPOYL DEHYDROGENASE"/>
    <property type="match status" value="1"/>
</dbReference>
<protein>
    <recommendedName>
        <fullName evidence="3 15">Dihydrolipoyl dehydrogenase</fullName>
        <ecNumber evidence="3 15">1.8.1.4</ecNumber>
    </recommendedName>
</protein>
<dbReference type="PRINTS" id="PR00411">
    <property type="entry name" value="PNDRDTASEI"/>
</dbReference>
<comment type="miscellaneous">
    <text evidence="15">The active site is a redox-active disulfide bond.</text>
</comment>
<keyword evidence="13" id="KW-0547">Nucleotide-binding</keyword>
<feature type="binding site" evidence="13">
    <location>
        <begin position="144"/>
        <end position="146"/>
    </location>
    <ligand>
        <name>FAD</name>
        <dbReference type="ChEBI" id="CHEBI:57692"/>
    </ligand>
</feature>
<gene>
    <name evidence="18" type="primary">lpdA</name>
    <name evidence="18" type="ORF">E6K74_06425</name>
</gene>
<comment type="caution">
    <text evidence="18">The sequence shown here is derived from an EMBL/GenBank/DDBJ whole genome shotgun (WGS) entry which is preliminary data.</text>
</comment>
<evidence type="ECO:0000256" key="13">
    <source>
        <dbReference type="PIRSR" id="PIRSR000350-3"/>
    </source>
</evidence>
<evidence type="ECO:0000256" key="2">
    <source>
        <dbReference type="ARBA" id="ARBA00007532"/>
    </source>
</evidence>
<evidence type="ECO:0000256" key="7">
    <source>
        <dbReference type="ARBA" id="ARBA00023002"/>
    </source>
</evidence>
<reference evidence="18 19" key="1">
    <citation type="journal article" date="2019" name="Nat. Microbiol.">
        <title>Mediterranean grassland soil C-N compound turnover is dependent on rainfall and depth, and is mediated by genomically divergent microorganisms.</title>
        <authorList>
            <person name="Diamond S."/>
            <person name="Andeer P.F."/>
            <person name="Li Z."/>
            <person name="Crits-Christoph A."/>
            <person name="Burstein D."/>
            <person name="Anantharaman K."/>
            <person name="Lane K.R."/>
            <person name="Thomas B.C."/>
            <person name="Pan C."/>
            <person name="Northen T.R."/>
            <person name="Banfield J.F."/>
        </authorList>
    </citation>
    <scope>NUCLEOTIDE SEQUENCE [LARGE SCALE GENOMIC DNA]</scope>
    <source>
        <strain evidence="18">WS_4</strain>
    </source>
</reference>
<dbReference type="Gene3D" id="3.30.390.30">
    <property type="match status" value="1"/>
</dbReference>
<name>A0A538SSL2_UNCEI</name>
<evidence type="ECO:0000256" key="5">
    <source>
        <dbReference type="ARBA" id="ARBA00022630"/>
    </source>
</evidence>
<evidence type="ECO:0000256" key="10">
    <source>
        <dbReference type="ARBA" id="ARBA00023284"/>
    </source>
</evidence>
<evidence type="ECO:0000313" key="19">
    <source>
        <dbReference type="Proteomes" id="UP000319829"/>
    </source>
</evidence>
<dbReference type="InterPro" id="IPR023753">
    <property type="entry name" value="FAD/NAD-binding_dom"/>
</dbReference>
<keyword evidence="7 15" id="KW-0560">Oxidoreductase</keyword>
<comment type="cofactor">
    <cofactor evidence="13 15">
        <name>FAD</name>
        <dbReference type="ChEBI" id="CHEBI:57692"/>
    </cofactor>
    <text evidence="13 15">Binds 1 FAD per subunit.</text>
</comment>
<dbReference type="InterPro" id="IPR050151">
    <property type="entry name" value="Class-I_Pyr_Nuc-Dis_Oxidored"/>
</dbReference>
<dbReference type="Gene3D" id="3.50.50.60">
    <property type="entry name" value="FAD/NAD(P)-binding domain"/>
    <property type="match status" value="2"/>
</dbReference>
<feature type="binding site" evidence="13">
    <location>
        <position position="204"/>
    </location>
    <ligand>
        <name>NAD(+)</name>
        <dbReference type="ChEBI" id="CHEBI:57540"/>
    </ligand>
</feature>
<dbReference type="Proteomes" id="UP000319829">
    <property type="component" value="Unassembled WGS sequence"/>
</dbReference>
<sequence length="465" mass="48997">MNGERYDVAILGGGPGGYVAAIRAGQLGLKTALIEKEKVGGTCLHVGCIPTKALLETAEVLLLARRAGELGVRVSEVSLDLKAAMERKDRVVKKNLMGTESLLKKNKVVTIKGTGRVKAKDRIAVTDAVGGTSEVQAGAIVLATGSSVGSLPVAPVDGRVVLSSDDILSLDRVPESLLVIGAGAVGVEFASIYHSFGSKIILIEREPRLMPLEDAEISEALHRSFTRQGMEILVNASIKSVRVEGDQAWSEVEVQGKLERYHTERVLMAAGRKPRTEGIGLEALGVAVERGLVRVSEYMETSVPGIYAIGDIVPGPALAHVASHEGIVAVEKIAGRRPHPVNYQAIPNCTYCHPQIASVGMTEAQARASGRAVKIGKFPFIANSKAGILGQGDGFVKAVADASSGEILGVHIIGVLATEQIAESVVARHFEATALELADVVHAHPTLAEATMEAMFATDGRSIHF</sequence>
<dbReference type="GO" id="GO:0005737">
    <property type="term" value="C:cytoplasm"/>
    <property type="evidence" value="ECO:0007669"/>
    <property type="project" value="UniProtKB-SubCell"/>
</dbReference>
<keyword evidence="6 13" id="KW-0274">FAD</keyword>
<keyword evidence="8 13" id="KW-0520">NAD</keyword>
<evidence type="ECO:0000256" key="8">
    <source>
        <dbReference type="ARBA" id="ARBA00023027"/>
    </source>
</evidence>
<feature type="active site" description="Proton acceptor" evidence="12">
    <location>
        <position position="444"/>
    </location>
</feature>
<keyword evidence="5 15" id="KW-0285">Flavoprotein</keyword>
<comment type="subcellular location">
    <subcellularLocation>
        <location evidence="1">Cytoplasm</location>
    </subcellularLocation>
</comment>
<evidence type="ECO:0000256" key="14">
    <source>
        <dbReference type="PIRSR" id="PIRSR000350-4"/>
    </source>
</evidence>
<dbReference type="SUPFAM" id="SSF51905">
    <property type="entry name" value="FAD/NAD(P)-binding domain"/>
    <property type="match status" value="1"/>
</dbReference>
<feature type="binding site" evidence="13">
    <location>
        <position position="115"/>
    </location>
    <ligand>
        <name>FAD</name>
        <dbReference type="ChEBI" id="CHEBI:57692"/>
    </ligand>
</feature>
<evidence type="ECO:0000259" key="17">
    <source>
        <dbReference type="Pfam" id="PF07992"/>
    </source>
</evidence>
<evidence type="ECO:0000259" key="16">
    <source>
        <dbReference type="Pfam" id="PF02852"/>
    </source>
</evidence>
<feature type="domain" description="FAD/NAD(P)-binding" evidence="17">
    <location>
        <begin position="6"/>
        <end position="326"/>
    </location>
</feature>